<feature type="compositionally biased region" description="Polar residues" evidence="2">
    <location>
        <begin position="368"/>
        <end position="383"/>
    </location>
</feature>
<organism evidence="4 6">
    <name type="scientific">Didymodactylos carnosus</name>
    <dbReference type="NCBI Taxonomy" id="1234261"/>
    <lineage>
        <taxon>Eukaryota</taxon>
        <taxon>Metazoa</taxon>
        <taxon>Spiralia</taxon>
        <taxon>Gnathifera</taxon>
        <taxon>Rotifera</taxon>
        <taxon>Eurotatoria</taxon>
        <taxon>Bdelloidea</taxon>
        <taxon>Philodinida</taxon>
        <taxon>Philodinidae</taxon>
        <taxon>Didymodactylos</taxon>
    </lineage>
</organism>
<comment type="caution">
    <text evidence="4">The sequence shown here is derived from an EMBL/GenBank/DDBJ whole genome shotgun (WGS) entry which is preliminary data.</text>
</comment>
<protein>
    <recommendedName>
        <fullName evidence="3">CCHC-type domain-containing protein</fullName>
    </recommendedName>
</protein>
<dbReference type="Gene3D" id="4.10.60.10">
    <property type="entry name" value="Zinc finger, CCHC-type"/>
    <property type="match status" value="1"/>
</dbReference>
<evidence type="ECO:0000259" key="3">
    <source>
        <dbReference type="PROSITE" id="PS50158"/>
    </source>
</evidence>
<dbReference type="Proteomes" id="UP000677228">
    <property type="component" value="Unassembled WGS sequence"/>
</dbReference>
<dbReference type="PANTHER" id="PTHR33194">
    <property type="entry name" value="ZINC KNUCKLE DOMAINCONTAINING PROTEIN"/>
    <property type="match status" value="1"/>
</dbReference>
<evidence type="ECO:0000313" key="5">
    <source>
        <dbReference type="EMBL" id="CAF3646312.1"/>
    </source>
</evidence>
<dbReference type="Proteomes" id="UP000682733">
    <property type="component" value="Unassembled WGS sequence"/>
</dbReference>
<feature type="domain" description="CCHC-type" evidence="3">
    <location>
        <begin position="397"/>
        <end position="412"/>
    </location>
</feature>
<dbReference type="InterPro" id="IPR036875">
    <property type="entry name" value="Znf_CCHC_sf"/>
</dbReference>
<feature type="region of interest" description="Disordered" evidence="2">
    <location>
        <begin position="339"/>
        <end position="359"/>
    </location>
</feature>
<dbReference type="GO" id="GO:0008270">
    <property type="term" value="F:zinc ion binding"/>
    <property type="evidence" value="ECO:0007669"/>
    <property type="project" value="UniProtKB-KW"/>
</dbReference>
<keyword evidence="1" id="KW-0862">Zinc</keyword>
<feature type="region of interest" description="Disordered" evidence="2">
    <location>
        <begin position="368"/>
        <end position="387"/>
    </location>
</feature>
<evidence type="ECO:0000313" key="4">
    <source>
        <dbReference type="EMBL" id="CAF0861499.1"/>
    </source>
</evidence>
<accession>A0A8S2D2G2</accession>
<dbReference type="SUPFAM" id="SSF57756">
    <property type="entry name" value="Retrovirus zinc finger-like domains"/>
    <property type="match status" value="1"/>
</dbReference>
<feature type="region of interest" description="Disordered" evidence="2">
    <location>
        <begin position="1"/>
        <end position="34"/>
    </location>
</feature>
<evidence type="ECO:0000256" key="1">
    <source>
        <dbReference type="PROSITE-ProRule" id="PRU00047"/>
    </source>
</evidence>
<evidence type="ECO:0000313" key="6">
    <source>
        <dbReference type="Proteomes" id="UP000677228"/>
    </source>
</evidence>
<keyword evidence="1" id="KW-0863">Zinc-finger</keyword>
<gene>
    <name evidence="4" type="ORF">OVA965_LOCUS7658</name>
    <name evidence="5" type="ORF">TMI583_LOCUS7653</name>
</gene>
<dbReference type="Pfam" id="PF03732">
    <property type="entry name" value="Retrotrans_gag"/>
    <property type="match status" value="1"/>
</dbReference>
<dbReference type="GO" id="GO:0003676">
    <property type="term" value="F:nucleic acid binding"/>
    <property type="evidence" value="ECO:0007669"/>
    <property type="project" value="InterPro"/>
</dbReference>
<dbReference type="SMART" id="SM00343">
    <property type="entry name" value="ZnF_C2HC"/>
    <property type="match status" value="1"/>
</dbReference>
<sequence>MTTHHEHHTRSKKENHQLVEPLQLHRQTRRNKEENNLMSQAKGNYLQENDTSALFTDTAITCNPSEAVATTNSTETLLMKLIQQQQDFLKELQFQFLTDQQQTRQQLQSQQNQIDRISSSLNIMDARSSTNRVDTEPKQHKTTANKLSEELVLGRMKSMINDVRPFYGLPSEKPTEWLEDMDYTLNNSQLNDEQKMWLVPTFLKDGARIWHESNKQQMRDWQQFKALFRRQFVSHLSVTDKLLLANQLNNRRQALNEPVTQYYHDMMKLCRQYDPDMDDAERRTKLLNGLKVELLDKILPQPMFGTTNDLLLALQQIEAGQKFTSQRMNDSTVIVEERPAQSTTMINPSSEARSANHRALQSSFRNNSYQQRQQYENSSQPSTAPYLRGHWQQQGNCFRCGGFGHYAKHCPSPLN</sequence>
<dbReference type="PROSITE" id="PS50158">
    <property type="entry name" value="ZF_CCHC"/>
    <property type="match status" value="1"/>
</dbReference>
<dbReference type="AlphaFoldDB" id="A0A8S2D2G2"/>
<keyword evidence="1" id="KW-0479">Metal-binding</keyword>
<feature type="compositionally biased region" description="Polar residues" evidence="2">
    <location>
        <begin position="340"/>
        <end position="359"/>
    </location>
</feature>
<dbReference type="InterPro" id="IPR001878">
    <property type="entry name" value="Znf_CCHC"/>
</dbReference>
<name>A0A8S2D2G2_9BILA</name>
<evidence type="ECO:0000256" key="2">
    <source>
        <dbReference type="SAM" id="MobiDB-lite"/>
    </source>
</evidence>
<dbReference type="EMBL" id="CAJNOK010002471">
    <property type="protein sequence ID" value="CAF0861499.1"/>
    <property type="molecule type" value="Genomic_DNA"/>
</dbReference>
<dbReference type="EMBL" id="CAJOBA010002471">
    <property type="protein sequence ID" value="CAF3646312.1"/>
    <property type="molecule type" value="Genomic_DNA"/>
</dbReference>
<proteinExistence type="predicted"/>
<feature type="compositionally biased region" description="Basic residues" evidence="2">
    <location>
        <begin position="1"/>
        <end position="11"/>
    </location>
</feature>
<dbReference type="InterPro" id="IPR005162">
    <property type="entry name" value="Retrotrans_gag_dom"/>
</dbReference>
<dbReference type="PANTHER" id="PTHR33194:SF4">
    <property type="entry name" value="CCHC-TYPE DOMAIN-CONTAINING PROTEIN"/>
    <property type="match status" value="1"/>
</dbReference>
<reference evidence="4" key="1">
    <citation type="submission" date="2021-02" db="EMBL/GenBank/DDBJ databases">
        <authorList>
            <person name="Nowell W R."/>
        </authorList>
    </citation>
    <scope>NUCLEOTIDE SEQUENCE</scope>
</reference>